<organism evidence="1 2">
    <name type="scientific">Cetraspora pellucida</name>
    <dbReference type="NCBI Taxonomy" id="1433469"/>
    <lineage>
        <taxon>Eukaryota</taxon>
        <taxon>Fungi</taxon>
        <taxon>Fungi incertae sedis</taxon>
        <taxon>Mucoromycota</taxon>
        <taxon>Glomeromycotina</taxon>
        <taxon>Glomeromycetes</taxon>
        <taxon>Diversisporales</taxon>
        <taxon>Gigasporaceae</taxon>
        <taxon>Cetraspora</taxon>
    </lineage>
</organism>
<evidence type="ECO:0000313" key="1">
    <source>
        <dbReference type="EMBL" id="CAG8785896.1"/>
    </source>
</evidence>
<proteinExistence type="predicted"/>
<accession>A0A9N9JKN4</accession>
<dbReference type="EMBL" id="CAJVQA010025411">
    <property type="protein sequence ID" value="CAG8785896.1"/>
    <property type="molecule type" value="Genomic_DNA"/>
</dbReference>
<gene>
    <name evidence="1" type="ORF">CPELLU_LOCUS16680</name>
</gene>
<reference evidence="1" key="1">
    <citation type="submission" date="2021-06" db="EMBL/GenBank/DDBJ databases">
        <authorList>
            <person name="Kallberg Y."/>
            <person name="Tangrot J."/>
            <person name="Rosling A."/>
        </authorList>
    </citation>
    <scope>NUCLEOTIDE SEQUENCE</scope>
    <source>
        <strain evidence="1">FL966</strain>
    </source>
</reference>
<feature type="non-terminal residue" evidence="1">
    <location>
        <position position="1"/>
    </location>
</feature>
<protein>
    <submittedName>
        <fullName evidence="1">8284_t:CDS:1</fullName>
    </submittedName>
</protein>
<sequence length="47" mass="5237">IQSHSAINKRESLKIPTIDKNSKTTAINENPRGTIINKKCKTCKEPS</sequence>
<evidence type="ECO:0000313" key="2">
    <source>
        <dbReference type="Proteomes" id="UP000789759"/>
    </source>
</evidence>
<dbReference type="Proteomes" id="UP000789759">
    <property type="component" value="Unassembled WGS sequence"/>
</dbReference>
<comment type="caution">
    <text evidence="1">The sequence shown here is derived from an EMBL/GenBank/DDBJ whole genome shotgun (WGS) entry which is preliminary data.</text>
</comment>
<name>A0A9N9JKN4_9GLOM</name>
<keyword evidence="2" id="KW-1185">Reference proteome</keyword>
<dbReference type="AlphaFoldDB" id="A0A9N9JKN4"/>